<accession>A0A7D4CN30</accession>
<sequence length="353" mass="37396">MLSKLNKQSTFIASLISVLLGMLVGAIMMAVAGYNPIQAYGALFSSAFLQPYDIGETIRTVTPLILTGLAVGLAFRTGLFNIGVEGQFIVGQLAAVIVGLKLSLPPVLHVVVAVAAGTLAGALWAFLPGFLKAKRGVHEVITTIMLNFIALYLSNTLVRTWLTSGADSTDKIPETASLRWDFLSSLFDNSRIHLGIFIAILAAGVMYYLLWRTTLGFELRSVGHNPEASEYAGMNVGRKMVTSMMISGSFAGLAGACELLGTSGYQAIQGAYTGIGFDGIAVALLGANNPLGIILSAVLFGILTYGGSNMQFAAGVPFEVVRVVFAAILLFTAANVSRWLLQKFKKKEVKGDG</sequence>
<proteinExistence type="predicted"/>
<feature type="transmembrane region" description="Helical" evidence="6">
    <location>
        <begin position="57"/>
        <end position="75"/>
    </location>
</feature>
<dbReference type="PANTHER" id="PTHR47089:SF1">
    <property type="entry name" value="GUANOSINE ABC TRANSPORTER PERMEASE PROTEIN NUPP"/>
    <property type="match status" value="1"/>
</dbReference>
<gene>
    <name evidence="7" type="ORF">GXN76_08650</name>
</gene>
<dbReference type="GO" id="GO:0022857">
    <property type="term" value="F:transmembrane transporter activity"/>
    <property type="evidence" value="ECO:0007669"/>
    <property type="project" value="InterPro"/>
</dbReference>
<dbReference type="Pfam" id="PF02653">
    <property type="entry name" value="BPD_transp_2"/>
    <property type="match status" value="1"/>
</dbReference>
<evidence type="ECO:0000313" key="8">
    <source>
        <dbReference type="Proteomes" id="UP000503088"/>
    </source>
</evidence>
<feature type="transmembrane region" description="Helical" evidence="6">
    <location>
        <begin position="139"/>
        <end position="158"/>
    </location>
</feature>
<protein>
    <submittedName>
        <fullName evidence="7">ABC transporter permease</fullName>
    </submittedName>
</protein>
<keyword evidence="3 6" id="KW-0812">Transmembrane</keyword>
<evidence type="ECO:0000256" key="6">
    <source>
        <dbReference type="SAM" id="Phobius"/>
    </source>
</evidence>
<keyword evidence="2" id="KW-1003">Cell membrane</keyword>
<dbReference type="PANTHER" id="PTHR47089">
    <property type="entry name" value="ABC TRANSPORTER, PERMEASE PROTEIN"/>
    <property type="match status" value="1"/>
</dbReference>
<evidence type="ECO:0000256" key="5">
    <source>
        <dbReference type="ARBA" id="ARBA00023136"/>
    </source>
</evidence>
<dbReference type="AlphaFoldDB" id="A0A7D4CN30"/>
<evidence type="ECO:0000256" key="3">
    <source>
        <dbReference type="ARBA" id="ARBA00022692"/>
    </source>
</evidence>
<evidence type="ECO:0000256" key="1">
    <source>
        <dbReference type="ARBA" id="ARBA00004651"/>
    </source>
</evidence>
<name>A0A7D4CN30_9BACL</name>
<keyword evidence="4 6" id="KW-1133">Transmembrane helix</keyword>
<keyword evidence="5 6" id="KW-0472">Membrane</keyword>
<feature type="transmembrane region" description="Helical" evidence="6">
    <location>
        <begin position="320"/>
        <end position="341"/>
    </location>
</feature>
<evidence type="ECO:0000256" key="2">
    <source>
        <dbReference type="ARBA" id="ARBA00022475"/>
    </source>
</evidence>
<evidence type="ECO:0000313" key="7">
    <source>
        <dbReference type="EMBL" id="QKG84538.1"/>
    </source>
</evidence>
<dbReference type="RefSeq" id="WP_173222324.1">
    <property type="nucleotide sequence ID" value="NZ_CP048104.1"/>
</dbReference>
<dbReference type="EMBL" id="CP048104">
    <property type="protein sequence ID" value="QKG84538.1"/>
    <property type="molecule type" value="Genomic_DNA"/>
</dbReference>
<dbReference type="KEGG" id="kpul:GXN76_08650"/>
<reference evidence="7 8" key="1">
    <citation type="submission" date="2020-01" db="EMBL/GenBank/DDBJ databases">
        <authorList>
            <person name="Gulvik C.A."/>
            <person name="Batra D.G."/>
        </authorList>
    </citation>
    <scope>NUCLEOTIDE SEQUENCE [LARGE SCALE GENOMIC DNA]</scope>
    <source>
        <strain evidence="7 8">W9323</strain>
    </source>
</reference>
<dbReference type="Proteomes" id="UP000503088">
    <property type="component" value="Chromosome"/>
</dbReference>
<evidence type="ECO:0000256" key="4">
    <source>
        <dbReference type="ARBA" id="ARBA00022989"/>
    </source>
</evidence>
<feature type="transmembrane region" description="Helical" evidence="6">
    <location>
        <begin position="12"/>
        <end position="37"/>
    </location>
</feature>
<feature type="transmembrane region" description="Helical" evidence="6">
    <location>
        <begin position="192"/>
        <end position="211"/>
    </location>
</feature>
<organism evidence="7 8">
    <name type="scientific">Kroppenstedtia pulmonis</name>
    <dbReference type="NCBI Taxonomy" id="1380685"/>
    <lineage>
        <taxon>Bacteria</taxon>
        <taxon>Bacillati</taxon>
        <taxon>Bacillota</taxon>
        <taxon>Bacilli</taxon>
        <taxon>Bacillales</taxon>
        <taxon>Thermoactinomycetaceae</taxon>
        <taxon>Kroppenstedtia</taxon>
    </lineage>
</organism>
<dbReference type="CDD" id="cd06580">
    <property type="entry name" value="TM_PBP1_transp_TpRbsC_like"/>
    <property type="match status" value="1"/>
</dbReference>
<feature type="transmembrane region" description="Helical" evidence="6">
    <location>
        <begin position="82"/>
        <end position="100"/>
    </location>
</feature>
<dbReference type="InterPro" id="IPR001851">
    <property type="entry name" value="ABC_transp_permease"/>
</dbReference>
<dbReference type="GO" id="GO:0005886">
    <property type="term" value="C:plasma membrane"/>
    <property type="evidence" value="ECO:0007669"/>
    <property type="project" value="UniProtKB-SubCell"/>
</dbReference>
<keyword evidence="8" id="KW-1185">Reference proteome</keyword>
<comment type="subcellular location">
    <subcellularLocation>
        <location evidence="1">Cell membrane</location>
        <topology evidence="1">Multi-pass membrane protein</topology>
    </subcellularLocation>
</comment>
<feature type="transmembrane region" description="Helical" evidence="6">
    <location>
        <begin position="106"/>
        <end position="127"/>
    </location>
</feature>